<keyword evidence="2" id="KW-0472">Membrane</keyword>
<organism evidence="3 4">
    <name type="scientific">Aspergillus fijiensis CBS 313.89</name>
    <dbReference type="NCBI Taxonomy" id="1448319"/>
    <lineage>
        <taxon>Eukaryota</taxon>
        <taxon>Fungi</taxon>
        <taxon>Dikarya</taxon>
        <taxon>Ascomycota</taxon>
        <taxon>Pezizomycotina</taxon>
        <taxon>Eurotiomycetes</taxon>
        <taxon>Eurotiomycetidae</taxon>
        <taxon>Eurotiales</taxon>
        <taxon>Aspergillaceae</taxon>
        <taxon>Aspergillus</taxon>
    </lineage>
</organism>
<proteinExistence type="predicted"/>
<dbReference type="AlphaFoldDB" id="A0A8G1RLQ6"/>
<dbReference type="VEuPathDB" id="FungiDB:BO72DRAFT_499074"/>
<dbReference type="RefSeq" id="XP_040798463.1">
    <property type="nucleotide sequence ID" value="XM_040948818.1"/>
</dbReference>
<keyword evidence="2" id="KW-1133">Transmembrane helix</keyword>
<sequence length="288" mass="32017">MIVHRLKKAHRALSAIIPACWIFHLFSLMVATNFSPGATPSMAHRLASSSLLIFLVCRLIVHLRPNYSHPTTSKTNSNHSLDHHHWAHEQTPPQIRLSVSDLQRNPASRPPLRGRPTMHARHVLLVLFLFVVLGLDPTMTTTTDARELGLRAWTVASPTGREDLADMWPPEMTRNMALIYERMIEGGGGINPDTAVQWMLTWWFEVLLGLAWLGLGWYVLGLAGKALWRVLVGAPSIGRVAPRQSVVGDEEKGISGVVDEVENVEGGGRQGGKRETETLRFQGEARVE</sequence>
<keyword evidence="2" id="KW-0812">Transmembrane</keyword>
<dbReference type="GeneID" id="63866151"/>
<protein>
    <submittedName>
        <fullName evidence="3">Uncharacterized protein</fullName>
    </submittedName>
</protein>
<feature type="region of interest" description="Disordered" evidence="1">
    <location>
        <begin position="264"/>
        <end position="288"/>
    </location>
</feature>
<feature type="compositionally biased region" description="Basic and acidic residues" evidence="1">
    <location>
        <begin position="272"/>
        <end position="288"/>
    </location>
</feature>
<name>A0A8G1RLQ6_9EURO</name>
<reference evidence="3 4" key="1">
    <citation type="submission" date="2018-02" db="EMBL/GenBank/DDBJ databases">
        <title>The genomes of Aspergillus section Nigri reveals drivers in fungal speciation.</title>
        <authorList>
            <consortium name="DOE Joint Genome Institute"/>
            <person name="Vesth T.C."/>
            <person name="Nybo J."/>
            <person name="Theobald S."/>
            <person name="Brandl J."/>
            <person name="Frisvad J.C."/>
            <person name="Nielsen K.F."/>
            <person name="Lyhne E.K."/>
            <person name="Kogle M.E."/>
            <person name="Kuo A."/>
            <person name="Riley R."/>
            <person name="Clum A."/>
            <person name="Nolan M."/>
            <person name="Lipzen A."/>
            <person name="Salamov A."/>
            <person name="Henrissat B."/>
            <person name="Wiebenga A."/>
            <person name="De vries R.P."/>
            <person name="Grigoriev I.V."/>
            <person name="Mortensen U.H."/>
            <person name="Andersen M.R."/>
            <person name="Baker S.E."/>
        </authorList>
    </citation>
    <scope>NUCLEOTIDE SEQUENCE [LARGE SCALE GENOMIC DNA]</scope>
    <source>
        <strain evidence="3 4">CBS 313.89</strain>
    </source>
</reference>
<evidence type="ECO:0000313" key="4">
    <source>
        <dbReference type="Proteomes" id="UP000249789"/>
    </source>
</evidence>
<feature type="transmembrane region" description="Helical" evidence="2">
    <location>
        <begin position="118"/>
        <end position="135"/>
    </location>
</feature>
<dbReference type="OrthoDB" id="4509891at2759"/>
<evidence type="ECO:0000256" key="2">
    <source>
        <dbReference type="SAM" id="Phobius"/>
    </source>
</evidence>
<evidence type="ECO:0000256" key="1">
    <source>
        <dbReference type="SAM" id="MobiDB-lite"/>
    </source>
</evidence>
<gene>
    <name evidence="3" type="ORF">BO72DRAFT_499074</name>
</gene>
<feature type="transmembrane region" description="Helical" evidence="2">
    <location>
        <begin position="12"/>
        <end position="31"/>
    </location>
</feature>
<feature type="transmembrane region" description="Helical" evidence="2">
    <location>
        <begin position="43"/>
        <end position="61"/>
    </location>
</feature>
<evidence type="ECO:0000313" key="3">
    <source>
        <dbReference type="EMBL" id="RAK74453.1"/>
    </source>
</evidence>
<dbReference type="EMBL" id="KZ824668">
    <property type="protein sequence ID" value="RAK74453.1"/>
    <property type="molecule type" value="Genomic_DNA"/>
</dbReference>
<accession>A0A8G1RLQ6</accession>
<dbReference type="Proteomes" id="UP000249789">
    <property type="component" value="Unassembled WGS sequence"/>
</dbReference>
<keyword evidence="4" id="KW-1185">Reference proteome</keyword>
<feature type="transmembrane region" description="Helical" evidence="2">
    <location>
        <begin position="200"/>
        <end position="220"/>
    </location>
</feature>